<keyword evidence="5" id="KW-1185">Reference proteome</keyword>
<dbReference type="OrthoDB" id="9805159at2"/>
<evidence type="ECO:0000256" key="2">
    <source>
        <dbReference type="ARBA" id="ARBA00023295"/>
    </source>
</evidence>
<dbReference type="SUPFAM" id="SSF51011">
    <property type="entry name" value="Glycosyl hydrolase domain"/>
    <property type="match status" value="1"/>
</dbReference>
<dbReference type="Pfam" id="PF22460">
    <property type="entry name" value="Neopullulanase-like_C"/>
    <property type="match status" value="1"/>
</dbReference>
<dbReference type="GO" id="GO:0005975">
    <property type="term" value="P:carbohydrate metabolic process"/>
    <property type="evidence" value="ECO:0007669"/>
    <property type="project" value="InterPro"/>
</dbReference>
<dbReference type="EMBL" id="QXDL01000171">
    <property type="protein sequence ID" value="RIH81470.1"/>
    <property type="molecule type" value="Genomic_DNA"/>
</dbReference>
<dbReference type="SMART" id="SM00642">
    <property type="entry name" value="Aamy"/>
    <property type="match status" value="1"/>
</dbReference>
<dbReference type="CDD" id="cd11338">
    <property type="entry name" value="AmyAc_CMD"/>
    <property type="match status" value="1"/>
</dbReference>
<name>A0A399EEQ3_9DEIN</name>
<keyword evidence="1 4" id="KW-0378">Hydrolase</keyword>
<dbReference type="SUPFAM" id="SSF51445">
    <property type="entry name" value="(Trans)glycosidases"/>
    <property type="match status" value="1"/>
</dbReference>
<dbReference type="Gene3D" id="2.60.40.1180">
    <property type="entry name" value="Golgi alpha-mannosidase II"/>
    <property type="match status" value="1"/>
</dbReference>
<evidence type="ECO:0000256" key="1">
    <source>
        <dbReference type="ARBA" id="ARBA00022801"/>
    </source>
</evidence>
<proteinExistence type="predicted"/>
<dbReference type="PANTHER" id="PTHR10357:SF210">
    <property type="entry name" value="MALTODEXTRIN GLUCOSIDASE"/>
    <property type="match status" value="1"/>
</dbReference>
<organism evidence="4 5">
    <name type="scientific">Calidithermus terrae</name>
    <dbReference type="NCBI Taxonomy" id="1408545"/>
    <lineage>
        <taxon>Bacteria</taxon>
        <taxon>Thermotogati</taxon>
        <taxon>Deinococcota</taxon>
        <taxon>Deinococci</taxon>
        <taxon>Thermales</taxon>
        <taxon>Thermaceae</taxon>
        <taxon>Calidithermus</taxon>
    </lineage>
</organism>
<dbReference type="InterPro" id="IPR013780">
    <property type="entry name" value="Glyco_hydro_b"/>
</dbReference>
<sequence length="484" mass="55248">MTPDWVKDAVFYQIFPDRFARGEGPLAMPAPLAAHFESWDSPPTLRGFKGGNLWGVAQKLDYIKDMGFNAIYFCPIFASTANHRYHTTDYFQIDPMLGGNAAFAHLLEEAHKRGIRVVLDAVFNHCSRGHFAFQNILENGPKSPYLKWFHVFGWPLNAYERRANYAAWWDNPELPKFNTDTPEVREYLFAVAEHWVRQGIDGWRLDVPNEINDDSFWQEFRCRVKAINPQAYIVGEIWEDADRWLQGDQFDAVMNYPLGRAVLGFVGDTLLDRDLAAKSGLGRVETLQALAFSHRLEHLFERYDWEIVRAQMNIMSSHDTPRLFSLMRADAQRSALALALLYTLPGVPTVYYGDEVGLPGGHDPDNRRGMPWDEGQWQQPVVETVRRMSQLRHSVPLLRRGRYQRLYAQDRRLAFARVEGEEGVVVTVNASEEPWPVLIPLHGVWSRGEVAVELLSGAEVTCQGGSLQGYAQGPFSLAVWHLRG</sequence>
<gene>
    <name evidence="4" type="primary">nplT_2</name>
    <name evidence="4" type="ORF">Mterra_03140</name>
</gene>
<dbReference type="InterPro" id="IPR006047">
    <property type="entry name" value="GH13_cat_dom"/>
</dbReference>
<dbReference type="RefSeq" id="WP_119316082.1">
    <property type="nucleotide sequence ID" value="NZ_QXDL01000171.1"/>
</dbReference>
<dbReference type="EC" id="3.2.1.135" evidence="4"/>
<protein>
    <submittedName>
        <fullName evidence="4">Neopullulanase</fullName>
        <ecNumber evidence="4">3.2.1.135</ecNumber>
    </submittedName>
</protein>
<dbReference type="InterPro" id="IPR055138">
    <property type="entry name" value="Neopullulanase-like_C"/>
</dbReference>
<comment type="caution">
    <text evidence="4">The sequence shown here is derived from an EMBL/GenBank/DDBJ whole genome shotgun (WGS) entry which is preliminary data.</text>
</comment>
<dbReference type="AlphaFoldDB" id="A0A399EEQ3"/>
<dbReference type="Pfam" id="PF00128">
    <property type="entry name" value="Alpha-amylase"/>
    <property type="match status" value="1"/>
</dbReference>
<evidence type="ECO:0000313" key="5">
    <source>
        <dbReference type="Proteomes" id="UP000265715"/>
    </source>
</evidence>
<dbReference type="PANTHER" id="PTHR10357">
    <property type="entry name" value="ALPHA-AMYLASE FAMILY MEMBER"/>
    <property type="match status" value="1"/>
</dbReference>
<dbReference type="GO" id="GO:0031216">
    <property type="term" value="F:neopullulanase activity"/>
    <property type="evidence" value="ECO:0007669"/>
    <property type="project" value="UniProtKB-EC"/>
</dbReference>
<keyword evidence="2 4" id="KW-0326">Glycosidase</keyword>
<accession>A0A399EEQ3</accession>
<evidence type="ECO:0000313" key="4">
    <source>
        <dbReference type="EMBL" id="RIH81470.1"/>
    </source>
</evidence>
<dbReference type="Gene3D" id="3.20.20.80">
    <property type="entry name" value="Glycosidases"/>
    <property type="match status" value="1"/>
</dbReference>
<dbReference type="Proteomes" id="UP000265715">
    <property type="component" value="Unassembled WGS sequence"/>
</dbReference>
<dbReference type="InterPro" id="IPR017853">
    <property type="entry name" value="GH"/>
</dbReference>
<reference evidence="4 5" key="1">
    <citation type="submission" date="2018-08" db="EMBL/GenBank/DDBJ databases">
        <title>Meiothermus terrae DSM 26712 genome sequencing project.</title>
        <authorList>
            <person name="Da Costa M.S."/>
            <person name="Albuquerque L."/>
            <person name="Raposo P."/>
            <person name="Froufe H.J.C."/>
            <person name="Barroso C.S."/>
            <person name="Egas C."/>
        </authorList>
    </citation>
    <scope>NUCLEOTIDE SEQUENCE [LARGE SCALE GENOMIC DNA]</scope>
    <source>
        <strain evidence="4 5">DSM 26712</strain>
    </source>
</reference>
<feature type="domain" description="Glycosyl hydrolase family 13 catalytic" evidence="3">
    <location>
        <begin position="13"/>
        <end position="392"/>
    </location>
</feature>
<evidence type="ECO:0000259" key="3">
    <source>
        <dbReference type="SMART" id="SM00642"/>
    </source>
</evidence>